<dbReference type="RefSeq" id="WP_198443064.1">
    <property type="nucleotide sequence ID" value="NZ_CBCSHE010000010.1"/>
</dbReference>
<accession>A0A7T3REI7</accession>
<evidence type="ECO:0000259" key="3">
    <source>
        <dbReference type="Pfam" id="PF16561"/>
    </source>
</evidence>
<sequence length="770" mass="84201">MKKIIAFISTLLVLSAAVFADVSVKKRDDGKVEVTFFYGNPRATEVLLAGDFNNWQDGAEAMTKTDKGFTMTKVVPAGTIMKYKFISDGNWTADLKAPDTVDDGFGGKNGLVDVDTLVAAQGGGDSGAKKSGIKFISWTMLGTQSNFKTQGAVDKTKKGFDFDSQSVGLKSYNKLTGNALPGVPFYVEIALAEREIEDYTGEKKVTYVAKKTDSNDWEIDPVDGLKQLGSDLLSSPVAYLANATDNSNSGAKGPGTNPFLGHLKFGFDTAWVKYYTGFNYAKMEVRQPVIWKTVDGNWDAGYNHVGGFASFSTGDKINNLFADSGVTLDAGFIPNKTADRKGTKYGYIGWLGASMLNGDVVVDLQSNGAYDGTLIFDDPVEHDFIVGAKAKFADLGLKVAAQALFATHQKSSADLEADGASSVADWSGYSTDIWYRNTENGLQNLAGNVQLSYEDSDKVWGAGVEYRMRGAQASLLYVRQNHDDGTFDLSNMLGVANSQRVAVNGYYNNEDIGLNIGLNASVEMPLEKIGMKDEVAAGWKAELDKVSWYNDRFSGNYEPLYGIESGMEVAVTPTVAYTLDDMTFTAYGDLYYKNYKVEDGSSYIGEKYGCSDSEFAFKRAGLTFNWKNIGDVVKALDVNYGYDDSNGARMFNTLVGQVTLPMSMKASVAFGLRTVKSTEDGKKFVEKENNPFAFAVGFSKQFTKLAKPTFYTQFCYNMDPYKHFGDGQDQLNLDRANVNGSHEKEGVGCIDPVDWYDGRGAFRVGIRWDI</sequence>
<protein>
    <submittedName>
        <fullName evidence="4">Glycogen-binding domain-containing protein</fullName>
    </submittedName>
</protein>
<dbReference type="CDD" id="cd02859">
    <property type="entry name" value="E_set_AMPKbeta_like_N"/>
    <property type="match status" value="1"/>
</dbReference>
<feature type="signal peptide" evidence="2">
    <location>
        <begin position="1"/>
        <end position="20"/>
    </location>
</feature>
<dbReference type="Pfam" id="PF16561">
    <property type="entry name" value="AMPK1_CBM"/>
    <property type="match status" value="1"/>
</dbReference>
<organism evidence="4 5">
    <name type="scientific">Treponema peruense</name>
    <dbReference type="NCBI Taxonomy" id="2787628"/>
    <lineage>
        <taxon>Bacteria</taxon>
        <taxon>Pseudomonadati</taxon>
        <taxon>Spirochaetota</taxon>
        <taxon>Spirochaetia</taxon>
        <taxon>Spirochaetales</taxon>
        <taxon>Treponemataceae</taxon>
        <taxon>Treponema</taxon>
    </lineage>
</organism>
<proteinExistence type="inferred from homology"/>
<evidence type="ECO:0000313" key="4">
    <source>
        <dbReference type="EMBL" id="QQA01547.1"/>
    </source>
</evidence>
<dbReference type="PANTHER" id="PTHR10343">
    <property type="entry name" value="5'-AMP-ACTIVATED PROTEIN KINASE , BETA SUBUNIT"/>
    <property type="match status" value="1"/>
</dbReference>
<dbReference type="InterPro" id="IPR013783">
    <property type="entry name" value="Ig-like_fold"/>
</dbReference>
<keyword evidence="2" id="KW-0732">Signal</keyword>
<name>A0A7T3REI7_9SPIR</name>
<dbReference type="Proteomes" id="UP000595224">
    <property type="component" value="Chromosome"/>
</dbReference>
<dbReference type="InterPro" id="IPR032640">
    <property type="entry name" value="AMPK1_CBM"/>
</dbReference>
<dbReference type="PANTHER" id="PTHR10343:SF84">
    <property type="entry name" value="5'-AMP-ACTIVATED PROTEIN KINASE SUBUNIT BETA-1"/>
    <property type="match status" value="1"/>
</dbReference>
<feature type="chain" id="PRO_5032492942" evidence="2">
    <location>
        <begin position="21"/>
        <end position="770"/>
    </location>
</feature>
<feature type="domain" description="AMP-activated protein kinase glycogen-binding" evidence="3">
    <location>
        <begin position="42"/>
        <end position="115"/>
    </location>
</feature>
<dbReference type="EMBL" id="CP064936">
    <property type="protein sequence ID" value="QQA01547.1"/>
    <property type="molecule type" value="Genomic_DNA"/>
</dbReference>
<evidence type="ECO:0000256" key="2">
    <source>
        <dbReference type="SAM" id="SignalP"/>
    </source>
</evidence>
<dbReference type="KEGG" id="tper:IWA51_02725"/>
<evidence type="ECO:0000256" key="1">
    <source>
        <dbReference type="ARBA" id="ARBA00010926"/>
    </source>
</evidence>
<gene>
    <name evidence="4" type="ORF">IWA51_02725</name>
</gene>
<keyword evidence="5" id="KW-1185">Reference proteome</keyword>
<dbReference type="SUPFAM" id="SSF81296">
    <property type="entry name" value="E set domains"/>
    <property type="match status" value="1"/>
</dbReference>
<dbReference type="InterPro" id="IPR050827">
    <property type="entry name" value="CRP1_MDG1_kinase"/>
</dbReference>
<dbReference type="AlphaFoldDB" id="A0A7T3REI7"/>
<dbReference type="Gene3D" id="2.60.40.10">
    <property type="entry name" value="Immunoglobulins"/>
    <property type="match status" value="1"/>
</dbReference>
<dbReference type="InterPro" id="IPR014756">
    <property type="entry name" value="Ig_E-set"/>
</dbReference>
<reference evidence="4 5" key="1">
    <citation type="submission" date="2020-11" db="EMBL/GenBank/DDBJ databases">
        <title>Treponema Peruensis nv. sp., first commensal Treponema isolated from human feces.</title>
        <authorList>
            <person name="Belkhou C."/>
            <person name="Raes J."/>
        </authorList>
    </citation>
    <scope>NUCLEOTIDE SEQUENCE [LARGE SCALE GENOMIC DNA]</scope>
    <source>
        <strain evidence="4 5">RCC2812</strain>
    </source>
</reference>
<comment type="similarity">
    <text evidence="1">Belongs to the 5'-AMP-activated protein kinase beta subunit family.</text>
</comment>
<evidence type="ECO:0000313" key="5">
    <source>
        <dbReference type="Proteomes" id="UP000595224"/>
    </source>
</evidence>